<proteinExistence type="predicted"/>
<evidence type="ECO:0000313" key="1">
    <source>
        <dbReference type="EMBL" id="QLH62058.1"/>
    </source>
</evidence>
<name>A0A068Z4Y1_9GAMM</name>
<organism evidence="1 2">
    <name type="scientific">Serratia symbiotica</name>
    <dbReference type="NCBI Taxonomy" id="138074"/>
    <lineage>
        <taxon>Bacteria</taxon>
        <taxon>Pseudomonadati</taxon>
        <taxon>Pseudomonadota</taxon>
        <taxon>Gammaproteobacteria</taxon>
        <taxon>Enterobacterales</taxon>
        <taxon>Yersiniaceae</taxon>
        <taxon>Serratia</taxon>
    </lineage>
</organism>
<dbReference type="STRING" id="138074.SYMBAF_100339"/>
<evidence type="ECO:0000313" key="2">
    <source>
        <dbReference type="Proteomes" id="UP000042738"/>
    </source>
</evidence>
<dbReference type="EMBL" id="CP050855">
    <property type="protein sequence ID" value="QLH62058.1"/>
    <property type="molecule type" value="Genomic_DNA"/>
</dbReference>
<gene>
    <name evidence="1" type="ORF">SYMBAF_02640</name>
</gene>
<reference evidence="1 2" key="1">
    <citation type="journal article" date="2014" name="Genome Announc.">
        <title>Whole-Genome Sequence of Serratia symbiotica Strain CWBI-2.3T, a Free-Living Symbiont of the Black Bean Aphid Aphis fabae.</title>
        <authorList>
            <person name="Foray V."/>
            <person name="Grigorescu A.S."/>
            <person name="Sabri A."/>
            <person name="Haubruge E."/>
            <person name="Lognay G."/>
            <person name="Francis F."/>
            <person name="Fauconnier M.L."/>
            <person name="Hance T."/>
            <person name="Thonart P."/>
        </authorList>
    </citation>
    <scope>NUCLEOTIDE SEQUENCE [LARGE SCALE GENOMIC DNA]</scope>
    <source>
        <strain evidence="1">CWBI-2.3</strain>
    </source>
</reference>
<dbReference type="RefSeq" id="WP_040263370.1">
    <property type="nucleotide sequence ID" value="NZ_CP050855.1"/>
</dbReference>
<accession>A0A068Z4Y1</accession>
<dbReference type="AlphaFoldDB" id="A0A068Z4Y1"/>
<protein>
    <submittedName>
        <fullName evidence="1">Uncharacterized protein</fullName>
    </submittedName>
</protein>
<dbReference type="Proteomes" id="UP000042738">
    <property type="component" value="Chromosome"/>
</dbReference>
<dbReference type="GeneID" id="93735420"/>
<sequence>MYSPARNGKSVLRAVRVPHELDEQIRRLCEQHSLSYSGCVIRLARQGMEQAVNSSAGRYQSLDTLINDVLAGNAREG</sequence>